<dbReference type="STRING" id="717774.Marme_0174"/>
<reference evidence="1 2" key="1">
    <citation type="journal article" date="2012" name="Stand. Genomic Sci.">
        <title>Complete genome sequence of the melanogenic marine bacterium Marinomonas mediterranea type strain (MMB-1(T)).</title>
        <authorList>
            <person name="Lucas-Elio P."/>
            <person name="Goodwin L."/>
            <person name="Woyke T."/>
            <person name="Pitluck S."/>
            <person name="Nolan M."/>
            <person name="Kyrpides N.C."/>
            <person name="Detter J.C."/>
            <person name="Copeland A."/>
            <person name="Teshima H."/>
            <person name="Bruce D."/>
            <person name="Detter C."/>
            <person name="Tapia R."/>
            <person name="Han S."/>
            <person name="Land M.L."/>
            <person name="Ivanova N."/>
            <person name="Mikhailova N."/>
            <person name="Johnston A.W."/>
            <person name="Sanchez-Amat A."/>
        </authorList>
    </citation>
    <scope>NUCLEOTIDE SEQUENCE [LARGE SCALE GENOMIC DNA]</scope>
    <source>
        <strain evidence="2">ATCC 700492 / JCM 21426 / NBRC 103028 / MMB-1</strain>
    </source>
</reference>
<dbReference type="InterPro" id="IPR036568">
    <property type="entry name" value="GGCT-like_sf"/>
</dbReference>
<keyword evidence="2" id="KW-1185">Reference proteome</keyword>
<dbReference type="EMBL" id="CP002583">
    <property type="protein sequence ID" value="ADZ89478.1"/>
    <property type="molecule type" value="Genomic_DNA"/>
</dbReference>
<organism evidence="1 2">
    <name type="scientific">Marinomonas mediterranea (strain ATCC 700492 / JCM 21426 / NBRC 103028 / MMB-1)</name>
    <dbReference type="NCBI Taxonomy" id="717774"/>
    <lineage>
        <taxon>Bacteria</taxon>
        <taxon>Pseudomonadati</taxon>
        <taxon>Pseudomonadota</taxon>
        <taxon>Gammaproteobacteria</taxon>
        <taxon>Oceanospirillales</taxon>
        <taxon>Oceanospirillaceae</taxon>
        <taxon>Marinomonas</taxon>
    </lineage>
</organism>
<dbReference type="eggNOG" id="COG3703">
    <property type="taxonomic scope" value="Bacteria"/>
</dbReference>
<dbReference type="KEGG" id="mme:Marme_0174"/>
<evidence type="ECO:0008006" key="3">
    <source>
        <dbReference type="Google" id="ProtNLM"/>
    </source>
</evidence>
<accession>F2JW90</accession>
<dbReference type="Gene3D" id="3.10.490.10">
    <property type="entry name" value="Gamma-glutamyl cyclotransferase-like"/>
    <property type="match status" value="1"/>
</dbReference>
<dbReference type="CDD" id="cd06661">
    <property type="entry name" value="GGCT_like"/>
    <property type="match status" value="1"/>
</dbReference>
<proteinExistence type="predicted"/>
<evidence type="ECO:0000313" key="1">
    <source>
        <dbReference type="EMBL" id="ADZ89478.1"/>
    </source>
</evidence>
<name>F2JW90_MARM1</name>
<dbReference type="RefSeq" id="WP_013659385.1">
    <property type="nucleotide sequence ID" value="NC_015276.1"/>
</dbReference>
<dbReference type="OrthoDB" id="5567366at2"/>
<sequence>MSSIRRHFIVGYGSLINSISRSQTGETGQVWPVKLTGYERHWSVMSPEFGMSSVAVLKIEDSASSHVCNGVLVEVPEDQLTLFDEREKGYQRVRVAPDSIEAYSGALLPDGTYWIYITDRVDSPSQQCPIALSYVDVILTGCFEFSDAFLEDLITYTKGWDSVVLNDRLSPRYPRVQTQLDTRILAPYLRRITPLTSEELSVTYEL</sequence>
<protein>
    <recommendedName>
        <fullName evidence="3">Gamma-glutamylcyclotransferase AIG2-like domain-containing protein</fullName>
    </recommendedName>
</protein>
<dbReference type="AlphaFoldDB" id="F2JW90"/>
<dbReference type="Proteomes" id="UP000001062">
    <property type="component" value="Chromosome"/>
</dbReference>
<dbReference type="InterPro" id="IPR013024">
    <property type="entry name" value="GGCT-like"/>
</dbReference>
<dbReference type="PATRIC" id="fig|717774.3.peg.178"/>
<evidence type="ECO:0000313" key="2">
    <source>
        <dbReference type="Proteomes" id="UP000001062"/>
    </source>
</evidence>
<gene>
    <name evidence="1" type="ordered locus">Marme_0174</name>
</gene>
<dbReference type="SUPFAM" id="SSF110857">
    <property type="entry name" value="Gamma-glutamyl cyclotransferase-like"/>
    <property type="match status" value="1"/>
</dbReference>
<dbReference type="HOGENOM" id="CLU_088538_1_1_6"/>